<dbReference type="Proteomes" id="UP000499080">
    <property type="component" value="Unassembled WGS sequence"/>
</dbReference>
<evidence type="ECO:0000313" key="2">
    <source>
        <dbReference type="Proteomes" id="UP000499080"/>
    </source>
</evidence>
<accession>A0A4Y2FBG4</accession>
<name>A0A4Y2FBG4_ARAVE</name>
<reference evidence="1 2" key="1">
    <citation type="journal article" date="2019" name="Sci. Rep.">
        <title>Orb-weaving spider Araneus ventricosus genome elucidates the spidroin gene catalogue.</title>
        <authorList>
            <person name="Kono N."/>
            <person name="Nakamura H."/>
            <person name="Ohtoshi R."/>
            <person name="Moran D.A.P."/>
            <person name="Shinohara A."/>
            <person name="Yoshida Y."/>
            <person name="Fujiwara M."/>
            <person name="Mori M."/>
            <person name="Tomita M."/>
            <person name="Arakawa K."/>
        </authorList>
    </citation>
    <scope>NUCLEOTIDE SEQUENCE [LARGE SCALE GENOMIC DNA]</scope>
</reference>
<protein>
    <submittedName>
        <fullName evidence="1">Uncharacterized protein</fullName>
    </submittedName>
</protein>
<gene>
    <name evidence="1" type="ORF">AVEN_132192_1</name>
</gene>
<proteinExistence type="predicted"/>
<keyword evidence="2" id="KW-1185">Reference proteome</keyword>
<evidence type="ECO:0000313" key="1">
    <source>
        <dbReference type="EMBL" id="GBM36934.1"/>
    </source>
</evidence>
<sequence>MTRCLRFNTFILFNSYSETPTVPWKKLDTLRCTITEGDNSNCFPKNQGYVTLERFRGNFTQKLQLCPGKSLTPYVGVLQRELIPTIARKSRCTLRWSALEGT</sequence>
<organism evidence="1 2">
    <name type="scientific">Araneus ventricosus</name>
    <name type="common">Orbweaver spider</name>
    <name type="synonym">Epeira ventricosa</name>
    <dbReference type="NCBI Taxonomy" id="182803"/>
    <lineage>
        <taxon>Eukaryota</taxon>
        <taxon>Metazoa</taxon>
        <taxon>Ecdysozoa</taxon>
        <taxon>Arthropoda</taxon>
        <taxon>Chelicerata</taxon>
        <taxon>Arachnida</taxon>
        <taxon>Araneae</taxon>
        <taxon>Araneomorphae</taxon>
        <taxon>Entelegynae</taxon>
        <taxon>Araneoidea</taxon>
        <taxon>Araneidae</taxon>
        <taxon>Araneus</taxon>
    </lineage>
</organism>
<dbReference type="AlphaFoldDB" id="A0A4Y2FBG4"/>
<comment type="caution">
    <text evidence="1">The sequence shown here is derived from an EMBL/GenBank/DDBJ whole genome shotgun (WGS) entry which is preliminary data.</text>
</comment>
<dbReference type="EMBL" id="BGPR01000824">
    <property type="protein sequence ID" value="GBM36934.1"/>
    <property type="molecule type" value="Genomic_DNA"/>
</dbReference>